<evidence type="ECO:0000256" key="1">
    <source>
        <dbReference type="SAM" id="SignalP"/>
    </source>
</evidence>
<proteinExistence type="predicted"/>
<feature type="signal peptide" evidence="1">
    <location>
        <begin position="1"/>
        <end position="22"/>
    </location>
</feature>
<gene>
    <name evidence="3" type="ORF">A4V03_18525</name>
</gene>
<protein>
    <recommendedName>
        <fullName evidence="2">SusD-like N-terminal domain-containing protein</fullName>
    </recommendedName>
</protein>
<reference evidence="4" key="1">
    <citation type="submission" date="2016-04" db="EMBL/GenBank/DDBJ databases">
        <title>Complete Genome Sequences of Twelve Strains of a Stable Defined Moderately Diverse Mouse Microbiota 2 (sDMDMm2).</title>
        <authorList>
            <person name="Uchimura Y."/>
            <person name="Wyss M."/>
            <person name="Brugiroux S."/>
            <person name="Limenitakis J.P."/>
            <person name="Stecher B."/>
            <person name="McCoy K.D."/>
            <person name="Macpherson A.J."/>
        </authorList>
    </citation>
    <scope>NUCLEOTIDE SEQUENCE [LARGE SCALE GENOMIC DNA]</scope>
    <source>
        <strain evidence="4">I48</strain>
    </source>
</reference>
<sequence>MKKNILTATLLAMPLMFFTACSDFLDTAPDNRIEINNTDQITPLLVSAYPNKSAALMGEMSSDNVMDNGAQFDAMLLQEQLYNWEDPTDTDDDGPYGLWESCYAAIASANQALEGIEMLGNPANLNPQRGEALVCRAYSHFLLSSIFCMPYNPNTADQQLGIPYTKETEKDVIVPHERGTLAQTYKLIEEDIKEGLPLITDASYKVPKYHFNKKAANAFAARFYLYYQKWDKVIEHATAAIGNNPANTLRHWEEDFGSLSLVSDVAAQYISEKKTANLLISTAYSSAGYVTGPYSIYQRFGHGQEIYNKETINVNGPWHARGGLVMADFIISVKQKNPFPKIVTYFEYTDKASQIGYRHTVSVPFTVDETILCRAEAYVLSSQHNYTKALEDINNWIVYHSNRSADRGSDLTVDDVNNFYDPLPYEPAMVNIATERSLKKKLNPEGFTVNAGTEENLIQLILQLRRLEGLQEGLRWHDLKRYGIEFSHNHAGRSPEVLTKDDQRRAIQLPQDVINAGITANPRN</sequence>
<dbReference type="EMBL" id="CP015401">
    <property type="protein sequence ID" value="ANU59312.1"/>
    <property type="molecule type" value="Genomic_DNA"/>
</dbReference>
<evidence type="ECO:0000313" key="4">
    <source>
        <dbReference type="Proteomes" id="UP000092631"/>
    </source>
</evidence>
<dbReference type="RefSeq" id="WP_065539953.1">
    <property type="nucleotide sequence ID" value="NZ_CAPDLJ010000040.1"/>
</dbReference>
<dbReference type="AlphaFoldDB" id="A0A1C7H606"/>
<organism evidence="3 4">
    <name type="scientific">Bacteroides caecimuris</name>
    <dbReference type="NCBI Taxonomy" id="1796613"/>
    <lineage>
        <taxon>Bacteria</taxon>
        <taxon>Pseudomonadati</taxon>
        <taxon>Bacteroidota</taxon>
        <taxon>Bacteroidia</taxon>
        <taxon>Bacteroidales</taxon>
        <taxon>Bacteroidaceae</taxon>
        <taxon>Bacteroides</taxon>
    </lineage>
</organism>
<keyword evidence="4" id="KW-1185">Reference proteome</keyword>
<keyword evidence="1" id="KW-0732">Signal</keyword>
<dbReference type="InterPro" id="IPR033985">
    <property type="entry name" value="SusD-like_N"/>
</dbReference>
<evidence type="ECO:0000259" key="2">
    <source>
        <dbReference type="Pfam" id="PF14322"/>
    </source>
</evidence>
<feature type="domain" description="SusD-like N-terminal" evidence="2">
    <location>
        <begin position="23"/>
        <end position="225"/>
    </location>
</feature>
<dbReference type="Proteomes" id="UP000092631">
    <property type="component" value="Chromosome"/>
</dbReference>
<dbReference type="Gene3D" id="1.25.40.390">
    <property type="match status" value="1"/>
</dbReference>
<evidence type="ECO:0000313" key="3">
    <source>
        <dbReference type="EMBL" id="ANU59312.1"/>
    </source>
</evidence>
<name>A0A1C7H606_9BACE</name>
<accession>A0A1C7H606</accession>
<dbReference type="SUPFAM" id="SSF48452">
    <property type="entry name" value="TPR-like"/>
    <property type="match status" value="1"/>
</dbReference>
<dbReference type="OrthoDB" id="1147023at2"/>
<dbReference type="GeneID" id="82189132"/>
<dbReference type="Pfam" id="PF14322">
    <property type="entry name" value="SusD-like_3"/>
    <property type="match status" value="1"/>
</dbReference>
<dbReference type="KEGG" id="bcae:A4V03_18525"/>
<dbReference type="PROSITE" id="PS51257">
    <property type="entry name" value="PROKAR_LIPOPROTEIN"/>
    <property type="match status" value="1"/>
</dbReference>
<feature type="chain" id="PRO_5008887044" description="SusD-like N-terminal domain-containing protein" evidence="1">
    <location>
        <begin position="23"/>
        <end position="524"/>
    </location>
</feature>
<dbReference type="InterPro" id="IPR011990">
    <property type="entry name" value="TPR-like_helical_dom_sf"/>
</dbReference>